<dbReference type="EMBL" id="AP014924">
    <property type="protein sequence ID" value="BAS26961.1"/>
    <property type="molecule type" value="Genomic_DNA"/>
</dbReference>
<dbReference type="InterPro" id="IPR012318">
    <property type="entry name" value="HTH_CRP"/>
</dbReference>
<dbReference type="GO" id="GO:0005829">
    <property type="term" value="C:cytosol"/>
    <property type="evidence" value="ECO:0007669"/>
    <property type="project" value="TreeGrafter"/>
</dbReference>
<dbReference type="InterPro" id="IPR014710">
    <property type="entry name" value="RmlC-like_jellyroll"/>
</dbReference>
<dbReference type="CDD" id="cd00038">
    <property type="entry name" value="CAP_ED"/>
    <property type="match status" value="1"/>
</dbReference>
<dbReference type="SMART" id="SM00100">
    <property type="entry name" value="cNMP"/>
    <property type="match status" value="1"/>
</dbReference>
<dbReference type="SUPFAM" id="SSF46785">
    <property type="entry name" value="Winged helix' DNA-binding domain"/>
    <property type="match status" value="1"/>
</dbReference>
<proteinExistence type="predicted"/>
<reference evidence="7" key="2">
    <citation type="journal article" date="2016" name="Int. J. Syst. Evol. Microbiol.">
        <title>Complete genome sequence and cell structure of Limnochorda pilosa, a Gram-negative spore-former within the phylum Firmicutes.</title>
        <authorList>
            <person name="Watanabe M."/>
            <person name="Kojima H."/>
            <person name="Fukui M."/>
        </authorList>
    </citation>
    <scope>NUCLEOTIDE SEQUENCE [LARGE SCALE GENOMIC DNA]</scope>
    <source>
        <strain evidence="7">HC45</strain>
    </source>
</reference>
<evidence type="ECO:0000313" key="6">
    <source>
        <dbReference type="EMBL" id="BAS26961.1"/>
    </source>
</evidence>
<dbReference type="Proteomes" id="UP000065807">
    <property type="component" value="Chromosome"/>
</dbReference>
<evidence type="ECO:0000256" key="2">
    <source>
        <dbReference type="ARBA" id="ARBA00023125"/>
    </source>
</evidence>
<dbReference type="InterPro" id="IPR000595">
    <property type="entry name" value="cNMP-bd_dom"/>
</dbReference>
<dbReference type="PROSITE" id="PS51063">
    <property type="entry name" value="HTH_CRP_2"/>
    <property type="match status" value="1"/>
</dbReference>
<name>A0A0K2SIK2_LIMPI</name>
<dbReference type="AlphaFoldDB" id="A0A0K2SIK2"/>
<evidence type="ECO:0000259" key="5">
    <source>
        <dbReference type="PROSITE" id="PS51063"/>
    </source>
</evidence>
<dbReference type="PRINTS" id="PR00034">
    <property type="entry name" value="HTHCRP"/>
</dbReference>
<evidence type="ECO:0000256" key="3">
    <source>
        <dbReference type="ARBA" id="ARBA00023163"/>
    </source>
</evidence>
<dbReference type="PANTHER" id="PTHR24567:SF74">
    <property type="entry name" value="HTH-TYPE TRANSCRIPTIONAL REGULATOR ARCR"/>
    <property type="match status" value="1"/>
</dbReference>
<keyword evidence="3" id="KW-0804">Transcription</keyword>
<sequence length="235" mass="26088">MRDPDELCALLVRSSLLKALPDPTRRALAAHLEPVGLEAGAFVFFQSDPGDALYLVESGRLRVFRTSPDGRDRTLAHLAAGDVLGEMALLDGLERSATVQAVEATRLWRLRRKAFLELLRTDPELSLNLIQILARRLREADHQLEEAAAGPVPERLLRVLRRLALQEPVPTSTPPGTPQRLRVTQDELASMVATTRESVNRALGRLETRGLVLGRHRGGLLVDRRRILALFPEDA</sequence>
<organism evidence="6 7">
    <name type="scientific">Limnochorda pilosa</name>
    <dbReference type="NCBI Taxonomy" id="1555112"/>
    <lineage>
        <taxon>Bacteria</taxon>
        <taxon>Bacillati</taxon>
        <taxon>Bacillota</taxon>
        <taxon>Limnochordia</taxon>
        <taxon>Limnochordales</taxon>
        <taxon>Limnochordaceae</taxon>
        <taxon>Limnochorda</taxon>
    </lineage>
</organism>
<dbReference type="STRING" id="1555112.LIP_1104"/>
<protein>
    <submittedName>
        <fullName evidence="6">Crp/Fnr family transcriptional regulator</fullName>
    </submittedName>
</protein>
<dbReference type="InterPro" id="IPR036390">
    <property type="entry name" value="WH_DNA-bd_sf"/>
</dbReference>
<evidence type="ECO:0000259" key="4">
    <source>
        <dbReference type="PROSITE" id="PS50042"/>
    </source>
</evidence>
<evidence type="ECO:0000256" key="1">
    <source>
        <dbReference type="ARBA" id="ARBA00023015"/>
    </source>
</evidence>
<dbReference type="SUPFAM" id="SSF51206">
    <property type="entry name" value="cAMP-binding domain-like"/>
    <property type="match status" value="1"/>
</dbReference>
<dbReference type="InterPro" id="IPR036388">
    <property type="entry name" value="WH-like_DNA-bd_sf"/>
</dbReference>
<dbReference type="InterPro" id="IPR050397">
    <property type="entry name" value="Env_Response_Regulators"/>
</dbReference>
<dbReference type="InterPro" id="IPR018488">
    <property type="entry name" value="cNMP-bd_CS"/>
</dbReference>
<keyword evidence="1" id="KW-0805">Transcription regulation</keyword>
<feature type="domain" description="Cyclic nucleotide-binding" evidence="4">
    <location>
        <begin position="16"/>
        <end position="136"/>
    </location>
</feature>
<dbReference type="RefSeq" id="WP_068135176.1">
    <property type="nucleotide sequence ID" value="NZ_AP014924.1"/>
</dbReference>
<dbReference type="Pfam" id="PF00027">
    <property type="entry name" value="cNMP_binding"/>
    <property type="match status" value="1"/>
</dbReference>
<dbReference type="InterPro" id="IPR018490">
    <property type="entry name" value="cNMP-bd_dom_sf"/>
</dbReference>
<dbReference type="SMART" id="SM00419">
    <property type="entry name" value="HTH_CRP"/>
    <property type="match status" value="1"/>
</dbReference>
<dbReference type="PROSITE" id="PS00889">
    <property type="entry name" value="CNMP_BINDING_2"/>
    <property type="match status" value="1"/>
</dbReference>
<dbReference type="PROSITE" id="PS50042">
    <property type="entry name" value="CNMP_BINDING_3"/>
    <property type="match status" value="1"/>
</dbReference>
<dbReference type="GO" id="GO:0003677">
    <property type="term" value="F:DNA binding"/>
    <property type="evidence" value="ECO:0007669"/>
    <property type="project" value="UniProtKB-KW"/>
</dbReference>
<dbReference type="KEGG" id="lpil:LIP_1104"/>
<keyword evidence="2" id="KW-0238">DNA-binding</keyword>
<reference evidence="7" key="1">
    <citation type="submission" date="2015-07" db="EMBL/GenBank/DDBJ databases">
        <title>Complete genome sequence and phylogenetic analysis of Limnochorda pilosa.</title>
        <authorList>
            <person name="Watanabe M."/>
            <person name="Kojima H."/>
            <person name="Fukui M."/>
        </authorList>
    </citation>
    <scope>NUCLEOTIDE SEQUENCE [LARGE SCALE GENOMIC DNA]</scope>
    <source>
        <strain evidence="7">HC45</strain>
    </source>
</reference>
<dbReference type="Pfam" id="PF13545">
    <property type="entry name" value="HTH_Crp_2"/>
    <property type="match status" value="1"/>
</dbReference>
<keyword evidence="7" id="KW-1185">Reference proteome</keyword>
<dbReference type="Gene3D" id="2.60.120.10">
    <property type="entry name" value="Jelly Rolls"/>
    <property type="match status" value="1"/>
</dbReference>
<accession>A0A0K2SIK2</accession>
<evidence type="ECO:0000313" key="7">
    <source>
        <dbReference type="Proteomes" id="UP000065807"/>
    </source>
</evidence>
<gene>
    <name evidence="6" type="ORF">LIP_1104</name>
</gene>
<dbReference type="PANTHER" id="PTHR24567">
    <property type="entry name" value="CRP FAMILY TRANSCRIPTIONAL REGULATORY PROTEIN"/>
    <property type="match status" value="1"/>
</dbReference>
<dbReference type="GO" id="GO:0003700">
    <property type="term" value="F:DNA-binding transcription factor activity"/>
    <property type="evidence" value="ECO:0007669"/>
    <property type="project" value="TreeGrafter"/>
</dbReference>
<feature type="domain" description="HTH crp-type" evidence="5">
    <location>
        <begin position="150"/>
        <end position="225"/>
    </location>
</feature>
<dbReference type="Gene3D" id="1.10.10.10">
    <property type="entry name" value="Winged helix-like DNA-binding domain superfamily/Winged helix DNA-binding domain"/>
    <property type="match status" value="1"/>
</dbReference>
<dbReference type="OrthoDB" id="9776746at2"/>